<evidence type="ECO:0000256" key="1">
    <source>
        <dbReference type="SAM" id="Phobius"/>
    </source>
</evidence>
<dbReference type="OrthoDB" id="690515at2759"/>
<dbReference type="AlphaFoldDB" id="A0A835AVD6"/>
<feature type="domain" description="DUF4220" evidence="2">
    <location>
        <begin position="50"/>
        <end position="399"/>
    </location>
</feature>
<keyword evidence="1" id="KW-0812">Transmembrane</keyword>
<feature type="transmembrane region" description="Helical" evidence="1">
    <location>
        <begin position="16"/>
        <end position="36"/>
    </location>
</feature>
<accession>A0A835AVD6</accession>
<evidence type="ECO:0000259" key="2">
    <source>
        <dbReference type="Pfam" id="PF13968"/>
    </source>
</evidence>
<dbReference type="Pfam" id="PF04578">
    <property type="entry name" value="DUF594"/>
    <property type="match status" value="1"/>
</dbReference>
<dbReference type="InterPro" id="IPR025315">
    <property type="entry name" value="DUF4220"/>
</dbReference>
<dbReference type="Pfam" id="PF13968">
    <property type="entry name" value="DUF4220"/>
    <property type="match status" value="1"/>
</dbReference>
<proteinExistence type="predicted"/>
<sequence length="695" mass="76960">MAGTEQVVHVWKEWGIRAQVLLSLALQVTLLILAVFRRRVDSGVLRVFVWSAYQLADFIAIYVLSHMSVAATGGGSWPDEHELLVAFWTQFVLMHLGGQDNITAYAIEDNQLWLRHLQALAVQVATAAYVLYASPIFRSDGHSSWVLQVATILNFVAGAVKYGERVWALRYASSSSSSSPGNYGALDYRSLYKYVVIVPSTSRLAAEDILYLGHKMLEFPKGLLKGSATGNNRIKFLVRRDTGPQAYISHGFCLRLEEAYKVAEVQLSLMHDVLYTKAESQCGVIRVVTSVATAVALILLFPLLLTGTSSSSSTSSDRGYNKVDAAITFVLSVGACVLEATALVRHRLSSFNWFRDETRGIKTGLLPGATASFRRFVGAADRRSQHSWSRSMGQHSLLQVCVGSKVNRSSKVARRLGVEDWWNTIACSWSVAVSPLIERLVVKQVRESCGVLASSPDHISNSRGRAVLKRKSQQLYSELEWSVDPNQLSLEDTILVWHIATDLYLLQWRNNRKGSEDLAKAVEALSNYMLFLLVARPNMLPPSASRTAYVEMCYCLTAVSYSSAEELADLLRRYGVALNTRSESFRFPYDTGMTANRLRSLHNNTALQRGSWLATKLIAEDSPSSADTMLKLMGKVWVEILCYVGIRCSGYSHAKQLSDGGELVTVAAFLLEYLKRGVLTSDTTSISPDGPTILY</sequence>
<evidence type="ECO:0000313" key="3">
    <source>
        <dbReference type="EMBL" id="KAF8664815.1"/>
    </source>
</evidence>
<dbReference type="EMBL" id="JACEFO010002347">
    <property type="protein sequence ID" value="KAF8664815.1"/>
    <property type="molecule type" value="Genomic_DNA"/>
</dbReference>
<keyword evidence="4" id="KW-1185">Reference proteome</keyword>
<keyword evidence="1" id="KW-0472">Membrane</keyword>
<organism evidence="3 4">
    <name type="scientific">Digitaria exilis</name>
    <dbReference type="NCBI Taxonomy" id="1010633"/>
    <lineage>
        <taxon>Eukaryota</taxon>
        <taxon>Viridiplantae</taxon>
        <taxon>Streptophyta</taxon>
        <taxon>Embryophyta</taxon>
        <taxon>Tracheophyta</taxon>
        <taxon>Spermatophyta</taxon>
        <taxon>Magnoliopsida</taxon>
        <taxon>Liliopsida</taxon>
        <taxon>Poales</taxon>
        <taxon>Poaceae</taxon>
        <taxon>PACMAD clade</taxon>
        <taxon>Panicoideae</taxon>
        <taxon>Panicodae</taxon>
        <taxon>Paniceae</taxon>
        <taxon>Anthephorinae</taxon>
        <taxon>Digitaria</taxon>
    </lineage>
</organism>
<keyword evidence="1" id="KW-1133">Transmembrane helix</keyword>
<dbReference type="Proteomes" id="UP000636709">
    <property type="component" value="Unassembled WGS sequence"/>
</dbReference>
<name>A0A835AVD6_9POAL</name>
<comment type="caution">
    <text evidence="3">The sequence shown here is derived from an EMBL/GenBank/DDBJ whole genome shotgun (WGS) entry which is preliminary data.</text>
</comment>
<reference evidence="3" key="1">
    <citation type="submission" date="2020-07" db="EMBL/GenBank/DDBJ databases">
        <title>Genome sequence and genetic diversity analysis of an under-domesticated orphan crop, white fonio (Digitaria exilis).</title>
        <authorList>
            <person name="Bennetzen J.L."/>
            <person name="Chen S."/>
            <person name="Ma X."/>
            <person name="Wang X."/>
            <person name="Yssel A.E.J."/>
            <person name="Chaluvadi S.R."/>
            <person name="Johnson M."/>
            <person name="Gangashetty P."/>
            <person name="Hamidou F."/>
            <person name="Sanogo M.D."/>
            <person name="Zwaenepoel A."/>
            <person name="Wallace J."/>
            <person name="Van De Peer Y."/>
            <person name="Van Deynze A."/>
        </authorList>
    </citation>
    <scope>NUCLEOTIDE SEQUENCE</scope>
    <source>
        <tissue evidence="3">Leaves</tissue>
    </source>
</reference>
<feature type="transmembrane region" description="Helical" evidence="1">
    <location>
        <begin position="325"/>
        <end position="344"/>
    </location>
</feature>
<feature type="transmembrane region" description="Helical" evidence="1">
    <location>
        <begin position="284"/>
        <end position="305"/>
    </location>
</feature>
<evidence type="ECO:0000313" key="4">
    <source>
        <dbReference type="Proteomes" id="UP000636709"/>
    </source>
</evidence>
<dbReference type="PANTHER" id="PTHR31325">
    <property type="entry name" value="OS01G0798800 PROTEIN-RELATED"/>
    <property type="match status" value="1"/>
</dbReference>
<gene>
    <name evidence="3" type="ORF">HU200_054541</name>
</gene>
<protein>
    <recommendedName>
        <fullName evidence="2">DUF4220 domain-containing protein</fullName>
    </recommendedName>
</protein>
<dbReference type="InterPro" id="IPR007658">
    <property type="entry name" value="DUF594"/>
</dbReference>